<evidence type="ECO:0000313" key="2">
    <source>
        <dbReference type="Proteomes" id="UP000006056"/>
    </source>
</evidence>
<dbReference type="KEGG" id="trs:Terro_2994"/>
<accession>I3ZJ08</accession>
<keyword evidence="2" id="KW-1185">Reference proteome</keyword>
<protein>
    <submittedName>
        <fullName evidence="1">Uncharacterized protein</fullName>
    </submittedName>
</protein>
<dbReference type="OrthoDB" id="122496at2"/>
<sequence>MKDLEPLHRSISQEEAAVVGWLIEHGEPEAKEYADDLQSLTVMARCKCGCPTVYFEVEGNPLSRIGERIISDHLGTVDGQEVGVMLFALGKQLSSLEVYSLAGSDKPFKVPKISDLYAYEDSSKR</sequence>
<dbReference type="EMBL" id="CP003379">
    <property type="protein sequence ID" value="AFL89226.1"/>
    <property type="molecule type" value="Genomic_DNA"/>
</dbReference>
<dbReference type="HOGENOM" id="CLU_1933423_0_0_0"/>
<dbReference type="RefSeq" id="WP_014786490.1">
    <property type="nucleotide sequence ID" value="NC_018014.1"/>
</dbReference>
<proteinExistence type="predicted"/>
<organism evidence="1 2">
    <name type="scientific">Terriglobus roseus (strain DSM 18391 / NRRL B-41598 / KBS 63)</name>
    <dbReference type="NCBI Taxonomy" id="926566"/>
    <lineage>
        <taxon>Bacteria</taxon>
        <taxon>Pseudomonadati</taxon>
        <taxon>Acidobacteriota</taxon>
        <taxon>Terriglobia</taxon>
        <taxon>Terriglobales</taxon>
        <taxon>Acidobacteriaceae</taxon>
        <taxon>Terriglobus</taxon>
    </lineage>
</organism>
<evidence type="ECO:0000313" key="1">
    <source>
        <dbReference type="EMBL" id="AFL89226.1"/>
    </source>
</evidence>
<reference evidence="1 2" key="1">
    <citation type="submission" date="2012-06" db="EMBL/GenBank/DDBJ databases">
        <title>Complete genome of Terriglobus roseus DSM 18391.</title>
        <authorList>
            <consortium name="US DOE Joint Genome Institute (JGI-PGF)"/>
            <person name="Lucas S."/>
            <person name="Copeland A."/>
            <person name="Lapidus A."/>
            <person name="Glavina del Rio T."/>
            <person name="Dalin E."/>
            <person name="Tice H."/>
            <person name="Bruce D."/>
            <person name="Goodwin L."/>
            <person name="Pitluck S."/>
            <person name="Peters L."/>
            <person name="Mikhailova N."/>
            <person name="Munk A.C.C."/>
            <person name="Kyrpides N."/>
            <person name="Mavromatis K."/>
            <person name="Ivanova N."/>
            <person name="Brettin T."/>
            <person name="Detter J.C."/>
            <person name="Han C."/>
            <person name="Larimer F."/>
            <person name="Land M."/>
            <person name="Hauser L."/>
            <person name="Markowitz V."/>
            <person name="Cheng J.-F."/>
            <person name="Hugenholtz P."/>
            <person name="Woyke T."/>
            <person name="Wu D."/>
            <person name="Brambilla E."/>
            <person name="Klenk H.-P."/>
            <person name="Eisen J.A."/>
        </authorList>
    </citation>
    <scope>NUCLEOTIDE SEQUENCE [LARGE SCALE GENOMIC DNA]</scope>
    <source>
        <strain evidence="2">DSM 18391 / NRRL B-41598 / KBS 63</strain>
    </source>
</reference>
<dbReference type="AlphaFoldDB" id="I3ZJ08"/>
<dbReference type="eggNOG" id="ENOG50344IE">
    <property type="taxonomic scope" value="Bacteria"/>
</dbReference>
<dbReference type="STRING" id="926566.Terro_2994"/>
<name>I3ZJ08_TERRK</name>
<gene>
    <name evidence="1" type="ordered locus">Terro_2994</name>
</gene>
<dbReference type="Proteomes" id="UP000006056">
    <property type="component" value="Chromosome"/>
</dbReference>